<dbReference type="InterPro" id="IPR023027">
    <property type="entry name" value="Mannitol_DH_CS"/>
</dbReference>
<dbReference type="InterPro" id="IPR036291">
    <property type="entry name" value="NAD(P)-bd_dom_sf"/>
</dbReference>
<dbReference type="Pfam" id="PF08125">
    <property type="entry name" value="Mannitol_dh_C"/>
    <property type="match status" value="1"/>
</dbReference>
<dbReference type="PRINTS" id="PR00084">
    <property type="entry name" value="MTLDHDRGNASE"/>
</dbReference>
<dbReference type="Gene3D" id="3.40.50.720">
    <property type="entry name" value="NAD(P)-binding Rossmann-like Domain"/>
    <property type="match status" value="1"/>
</dbReference>
<evidence type="ECO:0000313" key="10">
    <source>
        <dbReference type="Proteomes" id="UP000235122"/>
    </source>
</evidence>
<dbReference type="Pfam" id="PF01232">
    <property type="entry name" value="Mannitol_dh"/>
    <property type="match status" value="1"/>
</dbReference>
<dbReference type="FunFam" id="3.40.50.720:FF:000129">
    <property type="entry name" value="D-mannonate oxidoreductase"/>
    <property type="match status" value="1"/>
</dbReference>
<evidence type="ECO:0000259" key="8">
    <source>
        <dbReference type="Pfam" id="PF08125"/>
    </source>
</evidence>
<dbReference type="SUPFAM" id="SSF51735">
    <property type="entry name" value="NAD(P)-binding Rossmann-fold domains"/>
    <property type="match status" value="1"/>
</dbReference>
<dbReference type="PANTHER" id="PTHR43362:SF1">
    <property type="entry name" value="MANNITOL DEHYDROGENASE 2-RELATED"/>
    <property type="match status" value="1"/>
</dbReference>
<evidence type="ECO:0000256" key="5">
    <source>
        <dbReference type="ARBA" id="ARBA00048615"/>
    </source>
</evidence>
<keyword evidence="10" id="KW-1185">Reference proteome</keyword>
<proteinExistence type="inferred from homology"/>
<sequence length="480" mass="52831">MKLADSPLAPKYDRSNLTAGIVHFGVGNFHRSHQAMFLDRLLREGKAKDWAICGVGVMPGDKKMRDALAGQDYLYTLVLKNPDGSKDTAVIGSIIDYLFAPEDPAAVLDRLASADTKIVSLTVTEGGYNIDDETGNFRTDSEGAVHDAAHPEAPQTTFGFIVAALRRRKEAGLDPFTVMSCDNLPGNGNIARTAVVEQARLSDPEFAEWIDQNVSFPNCMVDRITPVTTDADRQMVKDELGLDDAWPVVAEPFVQWVLEDKFPLGRPAYEEAGAQLVEDVVPYELMKLRLLNAAHQSLAHWGRLLGLEFGHESAVDEDIAGVTRRYLEQEARPTLRPVPGIDLNAYIDELFERFANEAIADTLARLAQDASDRMPKFVLPSVRENLKNGGQIKIGAAMCAAWALGCEGKAEDGSQIVIDDQHGKELAASAKRQAEGEEAAFIEDQFVFGELAQNEQFKNEFVQALKDLREKGAREVMRSL</sequence>
<dbReference type="EMBL" id="PKKO01000001">
    <property type="protein sequence ID" value="PKY73292.1"/>
    <property type="molecule type" value="Genomic_DNA"/>
</dbReference>
<dbReference type="AlphaFoldDB" id="A0A2I1IQ97"/>
<dbReference type="Proteomes" id="UP000235122">
    <property type="component" value="Unassembled WGS sequence"/>
</dbReference>
<reference evidence="9 10" key="1">
    <citation type="submission" date="2017-12" db="EMBL/GenBank/DDBJ databases">
        <title>Phylogenetic diversity of female urinary microbiome.</title>
        <authorList>
            <person name="Thomas-White K."/>
            <person name="Wolfe A.J."/>
        </authorList>
    </citation>
    <scope>NUCLEOTIDE SEQUENCE [LARGE SCALE GENOMIC DNA]</scope>
    <source>
        <strain evidence="9 10">UMB0402</strain>
    </source>
</reference>
<dbReference type="SUPFAM" id="SSF48179">
    <property type="entry name" value="6-phosphogluconate dehydrogenase C-terminal domain-like"/>
    <property type="match status" value="1"/>
</dbReference>
<evidence type="ECO:0000256" key="1">
    <source>
        <dbReference type="ARBA" id="ARBA00012939"/>
    </source>
</evidence>
<dbReference type="InterPro" id="IPR008927">
    <property type="entry name" value="6-PGluconate_DH-like_C_sf"/>
</dbReference>
<keyword evidence="4" id="KW-0520">NAD</keyword>
<dbReference type="GeneID" id="35866253"/>
<comment type="similarity">
    <text evidence="6">Belongs to the mannitol dehydrogenase family. UxuB subfamily.</text>
</comment>
<evidence type="ECO:0000256" key="2">
    <source>
        <dbReference type="ARBA" id="ARBA00016219"/>
    </source>
</evidence>
<dbReference type="GO" id="GO:0008926">
    <property type="term" value="F:mannitol-1-phosphate 5-dehydrogenase activity"/>
    <property type="evidence" value="ECO:0007669"/>
    <property type="project" value="UniProtKB-EC"/>
</dbReference>
<evidence type="ECO:0000256" key="4">
    <source>
        <dbReference type="ARBA" id="ARBA00023027"/>
    </source>
</evidence>
<comment type="catalytic activity">
    <reaction evidence="5">
        <text>D-mannitol 1-phosphate + NAD(+) = beta-D-fructose 6-phosphate + NADH + H(+)</text>
        <dbReference type="Rhea" id="RHEA:19661"/>
        <dbReference type="ChEBI" id="CHEBI:15378"/>
        <dbReference type="ChEBI" id="CHEBI:57540"/>
        <dbReference type="ChEBI" id="CHEBI:57634"/>
        <dbReference type="ChEBI" id="CHEBI:57945"/>
        <dbReference type="ChEBI" id="CHEBI:61381"/>
        <dbReference type="EC" id="1.1.1.17"/>
    </reaction>
</comment>
<dbReference type="InterPro" id="IPR050988">
    <property type="entry name" value="Mannitol_DH/Oxidoreductase"/>
</dbReference>
<dbReference type="PANTHER" id="PTHR43362">
    <property type="entry name" value="MANNITOL DEHYDROGENASE DSF1-RELATED"/>
    <property type="match status" value="1"/>
</dbReference>
<accession>A0A2I1IQ97</accession>
<dbReference type="EC" id="1.1.1.17" evidence="1"/>
<dbReference type="GO" id="GO:0019594">
    <property type="term" value="P:mannitol metabolic process"/>
    <property type="evidence" value="ECO:0007669"/>
    <property type="project" value="InterPro"/>
</dbReference>
<dbReference type="PROSITE" id="PS00974">
    <property type="entry name" value="MANNITOL_DHGENASE"/>
    <property type="match status" value="1"/>
</dbReference>
<dbReference type="InterPro" id="IPR013328">
    <property type="entry name" value="6PGD_dom2"/>
</dbReference>
<protein>
    <recommendedName>
        <fullName evidence="2">Mannitol-1-phosphate 5-dehydrogenase</fullName>
        <ecNumber evidence="1">1.1.1.17</ecNumber>
    </recommendedName>
</protein>
<name>A0A2I1IQ97_9ACTO</name>
<gene>
    <name evidence="9" type="ORF">CYJ19_01500</name>
</gene>
<dbReference type="RefSeq" id="WP_024330673.1">
    <property type="nucleotide sequence ID" value="NZ_CP118948.1"/>
</dbReference>
<dbReference type="Gene3D" id="1.10.1040.10">
    <property type="entry name" value="N-(1-d-carboxylethyl)-l-norvaline Dehydrogenase, domain 2"/>
    <property type="match status" value="1"/>
</dbReference>
<dbReference type="InterPro" id="IPR013118">
    <property type="entry name" value="Mannitol_DH_C"/>
</dbReference>
<evidence type="ECO:0000256" key="6">
    <source>
        <dbReference type="ARBA" id="ARBA00061451"/>
    </source>
</evidence>
<evidence type="ECO:0000256" key="3">
    <source>
        <dbReference type="ARBA" id="ARBA00023002"/>
    </source>
</evidence>
<dbReference type="InterPro" id="IPR000669">
    <property type="entry name" value="Mannitol_DH"/>
</dbReference>
<feature type="domain" description="Mannitol dehydrogenase C-terminal" evidence="8">
    <location>
        <begin position="279"/>
        <end position="468"/>
    </location>
</feature>
<keyword evidence="3" id="KW-0560">Oxidoreductase</keyword>
<comment type="caution">
    <text evidence="9">The sequence shown here is derived from an EMBL/GenBank/DDBJ whole genome shotgun (WGS) entry which is preliminary data.</text>
</comment>
<evidence type="ECO:0000313" key="9">
    <source>
        <dbReference type="EMBL" id="PKY73292.1"/>
    </source>
</evidence>
<organism evidence="9 10">
    <name type="scientific">Winkia neuii</name>
    <dbReference type="NCBI Taxonomy" id="33007"/>
    <lineage>
        <taxon>Bacteria</taxon>
        <taxon>Bacillati</taxon>
        <taxon>Actinomycetota</taxon>
        <taxon>Actinomycetes</taxon>
        <taxon>Actinomycetales</taxon>
        <taxon>Actinomycetaceae</taxon>
        <taxon>Winkia</taxon>
    </lineage>
</organism>
<dbReference type="STRING" id="33007.HMPREF3198_00941"/>
<feature type="domain" description="Mannitol dehydrogenase N-terminal" evidence="7">
    <location>
        <begin position="20"/>
        <end position="270"/>
    </location>
</feature>
<dbReference type="InterPro" id="IPR013131">
    <property type="entry name" value="Mannitol_DH_N"/>
</dbReference>
<evidence type="ECO:0000259" key="7">
    <source>
        <dbReference type="Pfam" id="PF01232"/>
    </source>
</evidence>